<sequence length="323" mass="35014">MDVLCVLMVDKFSESLARADSGETATVLKMSGQRNTDILYKDHVRDQLFSLTHFPAHGTALTFMGMWTEADSYMAKAKTQLKPNDVVTADFTVDTRNNISSLDGLFRVLDEALCNALLSATLAITKSDPGLKTSIAYNTRDKMPAKVELEYSRSVFCGNLSFPVAKHPNLNISAVLGSNKLALGCDLSYDFQGLALTSCKIAGNFVKDNLNASCEVDGKAETVGVSCTSKFNPTTSDTAFAVQVTHRWSSHTNTVAVGTVYNWSESTTLKCRLDNVGHASVAFLRKMGPARITLSSEIDTRPLSEIPKVGLSVALVGEKCEFI</sequence>
<comment type="caution">
    <text evidence="2">The sequence shown here is derived from an EMBL/GenBank/DDBJ whole genome shotgun (WGS) entry which is preliminary data.</text>
</comment>
<accession>A0A830BSK3</accession>
<dbReference type="PANTHER" id="PTHR11743">
    <property type="entry name" value="VOLTAGE-DEPENDENT ANION-SELECTIVE CHANNEL"/>
    <property type="match status" value="1"/>
</dbReference>
<dbReference type="InterPro" id="IPR027246">
    <property type="entry name" value="Porin_Euk/Tom40"/>
</dbReference>
<dbReference type="Gene3D" id="2.40.160.10">
    <property type="entry name" value="Porin"/>
    <property type="match status" value="1"/>
</dbReference>
<keyword evidence="3" id="KW-1185">Reference proteome</keyword>
<comment type="similarity">
    <text evidence="1">Belongs to the eukaryotic mitochondrial porin (TC 1.B.8.1) family.</text>
</comment>
<dbReference type="Proteomes" id="UP000653305">
    <property type="component" value="Unassembled WGS sequence"/>
</dbReference>
<dbReference type="InterPro" id="IPR023614">
    <property type="entry name" value="Porin_dom_sf"/>
</dbReference>
<dbReference type="Pfam" id="PF01459">
    <property type="entry name" value="Porin_3"/>
    <property type="match status" value="1"/>
</dbReference>
<evidence type="ECO:0000313" key="2">
    <source>
        <dbReference type="EMBL" id="GFP89796.1"/>
    </source>
</evidence>
<gene>
    <name evidence="2" type="ORF">PHJA_001123400</name>
</gene>
<reference evidence="2" key="1">
    <citation type="submission" date="2020-07" db="EMBL/GenBank/DDBJ databases">
        <title>Ethylene signaling mediates host invasion by parasitic plants.</title>
        <authorList>
            <person name="Yoshida S."/>
        </authorList>
    </citation>
    <scope>NUCLEOTIDE SEQUENCE</scope>
    <source>
        <strain evidence="2">Okayama</strain>
    </source>
</reference>
<dbReference type="AlphaFoldDB" id="A0A830BSK3"/>
<name>A0A830BSK3_9LAMI</name>
<dbReference type="EMBL" id="BMAC01000201">
    <property type="protein sequence ID" value="GFP89796.1"/>
    <property type="molecule type" value="Genomic_DNA"/>
</dbReference>
<dbReference type="GO" id="GO:0008308">
    <property type="term" value="F:voltage-gated monoatomic anion channel activity"/>
    <property type="evidence" value="ECO:0007669"/>
    <property type="project" value="InterPro"/>
</dbReference>
<evidence type="ECO:0000256" key="1">
    <source>
        <dbReference type="ARBA" id="ARBA00009624"/>
    </source>
</evidence>
<proteinExistence type="inferred from homology"/>
<dbReference type="InterPro" id="IPR001925">
    <property type="entry name" value="Porin_Euk"/>
</dbReference>
<dbReference type="PANTHER" id="PTHR11743:SF70">
    <property type="entry name" value="GH26960P-RELATED"/>
    <property type="match status" value="1"/>
</dbReference>
<evidence type="ECO:0000313" key="3">
    <source>
        <dbReference type="Proteomes" id="UP000653305"/>
    </source>
</evidence>
<dbReference type="GO" id="GO:0005741">
    <property type="term" value="C:mitochondrial outer membrane"/>
    <property type="evidence" value="ECO:0007669"/>
    <property type="project" value="InterPro"/>
</dbReference>
<organism evidence="2 3">
    <name type="scientific">Phtheirospermum japonicum</name>
    <dbReference type="NCBI Taxonomy" id="374723"/>
    <lineage>
        <taxon>Eukaryota</taxon>
        <taxon>Viridiplantae</taxon>
        <taxon>Streptophyta</taxon>
        <taxon>Embryophyta</taxon>
        <taxon>Tracheophyta</taxon>
        <taxon>Spermatophyta</taxon>
        <taxon>Magnoliopsida</taxon>
        <taxon>eudicotyledons</taxon>
        <taxon>Gunneridae</taxon>
        <taxon>Pentapetalae</taxon>
        <taxon>asterids</taxon>
        <taxon>lamiids</taxon>
        <taxon>Lamiales</taxon>
        <taxon>Orobanchaceae</taxon>
        <taxon>Orobanchaceae incertae sedis</taxon>
        <taxon>Phtheirospermum</taxon>
    </lineage>
</organism>
<protein>
    <submittedName>
        <fullName evidence="2">Mitochondrial outer membrane protein porin of 36 kDa</fullName>
    </submittedName>
</protein>